<dbReference type="InterPro" id="IPR019563">
    <property type="entry name" value="GH97_catalytic"/>
</dbReference>
<dbReference type="InterPro" id="IPR017853">
    <property type="entry name" value="GH"/>
</dbReference>
<feature type="domain" description="Glycosyl-hydrolase 97 N-terminal" evidence="4">
    <location>
        <begin position="19"/>
        <end position="279"/>
    </location>
</feature>
<sequence>MTATAVATSAGAETYEAVSPDGRVKIVLDKSTNGLPSWSVAYRGQTVIAPSALGLRTDLQGFGSQGFVVTESRTREVNEVYSIVVGKAATAPDHYRELTLSLRETNGPRRLDVVVRAYDTGTAVRYVLPAQAEYAEVGIYGERTEFAFAANYDCWGLNLGKYHNAHEGEFDRVKASVIREHNLFDSPLVCKTGSGETTFALAESDVTHYPASYYTRKGDNGLGVAVQLPPRLDADMIKPYVARISAASEDFKTPWRVVMLGDSPRDLVASNLVATLGAPSKIADTSWIKGGKSAWDWWNGFNAPVANPGINTETYKAYIDFAKSMGLDYILIDEGWYTGSSTRPKPGSDVTKPIAAVDMPAILEYAKANGIGVMIWLQWQQLDWQLDEAFAAYEKWGIAGVKIDFMDRSDQEIVDYFHRVLSKAAQHKLLVDLHGAYAPNGLVRTYPNYITQEGVLGAEYNKWTTRITATHNVTLPFTRMILGPIDYTPGGFANRTPQTFVIHENRPQTQTTRGQGVAMYVVYDSPLVMVSDAPQAYKKPDGSWEDGVDFIQKVPVSWDETRVLEGDIGQFIVTARRKGETWYIGTMTNEEGRTIRLPLDFLKEGAYQARLWQDGATPTQLVTSEAKTDRTQSLSLTLAPSGGATVILTPVNRGQSK</sequence>
<evidence type="ECO:0000313" key="7">
    <source>
        <dbReference type="Proteomes" id="UP000278756"/>
    </source>
</evidence>
<feature type="domain" description="Glycosyl-hydrolase 97 catalytic" evidence="3">
    <location>
        <begin position="297"/>
        <end position="455"/>
    </location>
</feature>
<dbReference type="SUPFAM" id="SSF51445">
    <property type="entry name" value="(Trans)glycosidases"/>
    <property type="match status" value="1"/>
</dbReference>
<gene>
    <name evidence="6" type="ORF">EM6_0856</name>
</gene>
<proteinExistence type="predicted"/>
<protein>
    <submittedName>
        <fullName evidence="6">Maltodextrin glucosidase</fullName>
        <ecNumber evidence="6">3.2.1.20</ecNumber>
    </submittedName>
</protein>
<keyword evidence="2 6" id="KW-0326">Glycosidase</keyword>
<dbReference type="Proteomes" id="UP000278756">
    <property type="component" value="Chromosome 1"/>
</dbReference>
<dbReference type="Pfam" id="PF10566">
    <property type="entry name" value="Glyco_hydro_97"/>
    <property type="match status" value="1"/>
</dbReference>
<accession>A0A3G9G0R0</accession>
<dbReference type="InterPro" id="IPR013785">
    <property type="entry name" value="Aldolase_TIM"/>
</dbReference>
<dbReference type="Pfam" id="PF14509">
    <property type="entry name" value="GH97_C"/>
    <property type="match status" value="1"/>
</dbReference>
<evidence type="ECO:0000259" key="3">
    <source>
        <dbReference type="Pfam" id="PF10566"/>
    </source>
</evidence>
<name>A0A3G9G0R0_9CAUL</name>
<organism evidence="6 7">
    <name type="scientific">Asticcacaulis excentricus</name>
    <dbReference type="NCBI Taxonomy" id="78587"/>
    <lineage>
        <taxon>Bacteria</taxon>
        <taxon>Pseudomonadati</taxon>
        <taxon>Pseudomonadota</taxon>
        <taxon>Alphaproteobacteria</taxon>
        <taxon>Caulobacterales</taxon>
        <taxon>Caulobacteraceae</taxon>
        <taxon>Asticcacaulis</taxon>
    </lineage>
</organism>
<reference evidence="7" key="2">
    <citation type="journal article" date="2017" name="Plant Physiol. Biochem.">
        <title>Differential oxidative and antioxidative response of duckweed Lemna minor toward plant growth promoting/inhibiting bacteria.</title>
        <authorList>
            <person name="Ishizawa H."/>
            <person name="Kuroda M."/>
            <person name="Morikawa M."/>
            <person name="Ike M."/>
        </authorList>
    </citation>
    <scope>NUCLEOTIDE SEQUENCE [LARGE SCALE GENOMIC DNA]</scope>
    <source>
        <strain evidence="7">M6</strain>
    </source>
</reference>
<dbReference type="EMBL" id="AP018827">
    <property type="protein sequence ID" value="BBF80277.1"/>
    <property type="molecule type" value="Genomic_DNA"/>
</dbReference>
<dbReference type="InterPro" id="IPR014718">
    <property type="entry name" value="GH-type_carb-bd"/>
</dbReference>
<dbReference type="PANTHER" id="PTHR35803:SF2">
    <property type="entry name" value="RETAINING ALPHA-GALACTOSIDASE"/>
    <property type="match status" value="1"/>
</dbReference>
<dbReference type="Gene3D" id="3.20.20.70">
    <property type="entry name" value="Aldolase class I"/>
    <property type="match status" value="1"/>
</dbReference>
<keyword evidence="1 6" id="KW-0378">Hydrolase</keyword>
<dbReference type="PANTHER" id="PTHR35803">
    <property type="entry name" value="GLUCAN 1,4-ALPHA-GLUCOSIDASE SUSB-RELATED"/>
    <property type="match status" value="1"/>
</dbReference>
<evidence type="ECO:0000256" key="2">
    <source>
        <dbReference type="ARBA" id="ARBA00023295"/>
    </source>
</evidence>
<dbReference type="InterPro" id="IPR029483">
    <property type="entry name" value="GH97_C"/>
</dbReference>
<dbReference type="InterPro" id="IPR029486">
    <property type="entry name" value="GH97_N"/>
</dbReference>
<dbReference type="AlphaFoldDB" id="A0A3G9G0R0"/>
<dbReference type="Gene3D" id="2.60.40.1180">
    <property type="entry name" value="Golgi alpha-mannosidase II"/>
    <property type="match status" value="1"/>
</dbReference>
<reference evidence="7" key="1">
    <citation type="journal article" date="2017" name="Biotechnol. Biofuels">
        <title>Evaluation of environmental bacterial communities as a factor affecting the growth of duckweed Lemna minor.</title>
        <authorList>
            <person name="Ishizawa H."/>
            <person name="Kuroda M."/>
            <person name="Morikawa M."/>
            <person name="Ike M."/>
        </authorList>
    </citation>
    <scope>NUCLEOTIDE SEQUENCE [LARGE SCALE GENOMIC DNA]</scope>
    <source>
        <strain evidence="7">M6</strain>
    </source>
</reference>
<evidence type="ECO:0000256" key="1">
    <source>
        <dbReference type="ARBA" id="ARBA00022801"/>
    </source>
</evidence>
<evidence type="ECO:0000313" key="6">
    <source>
        <dbReference type="EMBL" id="BBF80277.1"/>
    </source>
</evidence>
<evidence type="ECO:0000259" key="4">
    <source>
        <dbReference type="Pfam" id="PF14508"/>
    </source>
</evidence>
<dbReference type="GO" id="GO:0004558">
    <property type="term" value="F:alpha-1,4-glucosidase activity"/>
    <property type="evidence" value="ECO:0007669"/>
    <property type="project" value="UniProtKB-EC"/>
</dbReference>
<dbReference type="Pfam" id="PF14508">
    <property type="entry name" value="GH97_N"/>
    <property type="match status" value="1"/>
</dbReference>
<dbReference type="GO" id="GO:0030246">
    <property type="term" value="F:carbohydrate binding"/>
    <property type="evidence" value="ECO:0007669"/>
    <property type="project" value="InterPro"/>
</dbReference>
<dbReference type="Gene3D" id="2.70.98.10">
    <property type="match status" value="1"/>
</dbReference>
<dbReference type="InterPro" id="IPR052720">
    <property type="entry name" value="Glycosyl_hydrolase_97"/>
</dbReference>
<evidence type="ECO:0000259" key="5">
    <source>
        <dbReference type="Pfam" id="PF14509"/>
    </source>
</evidence>
<dbReference type="EC" id="3.2.1.20" evidence="6"/>
<feature type="domain" description="Glycosyl-hydrolase 97 C-terminal oligomerisation" evidence="5">
    <location>
        <begin position="557"/>
        <end position="648"/>
    </location>
</feature>
<dbReference type="InterPro" id="IPR013780">
    <property type="entry name" value="Glyco_hydro_b"/>
</dbReference>